<dbReference type="AlphaFoldDB" id="A0A2N5CHS0"/>
<reference evidence="1 2" key="1">
    <citation type="submission" date="2017-12" db="EMBL/GenBank/DDBJ databases">
        <title>Genome sequence of the active heterotrophic nitrifier-denitrifier, Cupriavidus pauculus UM1.</title>
        <authorList>
            <person name="Putonti C."/>
            <person name="Castignetti D."/>
        </authorList>
    </citation>
    <scope>NUCLEOTIDE SEQUENCE [LARGE SCALE GENOMIC DNA]</scope>
    <source>
        <strain evidence="1 2">UM1</strain>
    </source>
</reference>
<dbReference type="OrthoDB" id="8852572at2"/>
<dbReference type="EMBL" id="PJRP01000001">
    <property type="protein sequence ID" value="PLQ01796.1"/>
    <property type="molecule type" value="Genomic_DNA"/>
</dbReference>
<accession>A0A2N5CHS0</accession>
<sequence>MKRLPLMLALWMALLLGGCYYGYPPPGPGPTSYDRSFYAAADAMRDQGVAIQTQEPTTGNITGYYGSTPVAAMIRQQSDGSVRVEFQASDSRDPGLVNRITQSYQRRMGR</sequence>
<proteinExistence type="predicted"/>
<dbReference type="RefSeq" id="WP_101679605.1">
    <property type="nucleotide sequence ID" value="NZ_PJRP01000001.1"/>
</dbReference>
<evidence type="ECO:0000313" key="2">
    <source>
        <dbReference type="Proteomes" id="UP000234341"/>
    </source>
</evidence>
<protein>
    <submittedName>
        <fullName evidence="1">Uncharacterized protein</fullName>
    </submittedName>
</protein>
<comment type="caution">
    <text evidence="1">The sequence shown here is derived from an EMBL/GenBank/DDBJ whole genome shotgun (WGS) entry which is preliminary data.</text>
</comment>
<evidence type="ECO:0000313" key="1">
    <source>
        <dbReference type="EMBL" id="PLQ01796.1"/>
    </source>
</evidence>
<name>A0A2N5CHS0_9BURK</name>
<dbReference type="PROSITE" id="PS51257">
    <property type="entry name" value="PROKAR_LIPOPROTEIN"/>
    <property type="match status" value="1"/>
</dbReference>
<gene>
    <name evidence="1" type="ORF">CYJ10_00330</name>
</gene>
<organism evidence="1 2">
    <name type="scientific">Cupriavidus pauculus</name>
    <dbReference type="NCBI Taxonomy" id="82633"/>
    <lineage>
        <taxon>Bacteria</taxon>
        <taxon>Pseudomonadati</taxon>
        <taxon>Pseudomonadota</taxon>
        <taxon>Betaproteobacteria</taxon>
        <taxon>Burkholderiales</taxon>
        <taxon>Burkholderiaceae</taxon>
        <taxon>Cupriavidus</taxon>
    </lineage>
</organism>
<dbReference type="Proteomes" id="UP000234341">
    <property type="component" value="Unassembled WGS sequence"/>
</dbReference>